<proteinExistence type="predicted"/>
<keyword evidence="3" id="KW-0547">Nucleotide-binding</keyword>
<comment type="caution">
    <text evidence="7">The sequence shown here is derived from an EMBL/GenBank/DDBJ whole genome shotgun (WGS) entry which is preliminary data.</text>
</comment>
<keyword evidence="4 7" id="KW-0418">Kinase</keyword>
<gene>
    <name evidence="7" type="ORF">AAL_04233</name>
</gene>
<evidence type="ECO:0000313" key="7">
    <source>
        <dbReference type="EMBL" id="KZZ95937.1"/>
    </source>
</evidence>
<keyword evidence="8" id="KW-1185">Reference proteome</keyword>
<name>A0A168BZ90_9HYPO</name>
<evidence type="ECO:0000313" key="8">
    <source>
        <dbReference type="Proteomes" id="UP000078544"/>
    </source>
</evidence>
<evidence type="ECO:0000256" key="1">
    <source>
        <dbReference type="ARBA" id="ARBA00022527"/>
    </source>
</evidence>
<dbReference type="InterPro" id="IPR000961">
    <property type="entry name" value="AGC-kinase_C"/>
</dbReference>
<sequence length="201" mass="23544">MKDRCRGDGDGKAADVCRRHVFPDDAEDIRAHRWFKNFPWDRINDINPPFVPRITSLEDTHYFDESDARSELMASCKSDELKTRPEDVRWMLRDCRPALQNMAIDLIATPYDSLRLRSADRRIDKSSSLTAEEKKVLKTFLHTYGKKERKRPRDILLRDRATKKVAMRVRRETAFLGYTWSRMRPGGYVRPNSATHEDIGS</sequence>
<keyword evidence="1" id="KW-0723">Serine/threonine-protein kinase</keyword>
<evidence type="ECO:0000259" key="6">
    <source>
        <dbReference type="PROSITE" id="PS51285"/>
    </source>
</evidence>
<feature type="domain" description="AGC-kinase C-terminal" evidence="6">
    <location>
        <begin position="36"/>
        <end position="126"/>
    </location>
</feature>
<evidence type="ECO:0000256" key="2">
    <source>
        <dbReference type="ARBA" id="ARBA00022679"/>
    </source>
</evidence>
<reference evidence="7 8" key="1">
    <citation type="journal article" date="2016" name="Genome Biol. Evol.">
        <title>Divergent and convergent evolution of fungal pathogenicity.</title>
        <authorList>
            <person name="Shang Y."/>
            <person name="Xiao G."/>
            <person name="Zheng P."/>
            <person name="Cen K."/>
            <person name="Zhan S."/>
            <person name="Wang C."/>
        </authorList>
    </citation>
    <scope>NUCLEOTIDE SEQUENCE [LARGE SCALE GENOMIC DNA]</scope>
    <source>
        <strain evidence="7 8">RCEF 2490</strain>
    </source>
</reference>
<dbReference type="Proteomes" id="UP000078544">
    <property type="component" value="Unassembled WGS sequence"/>
</dbReference>
<dbReference type="PROSITE" id="PS51285">
    <property type="entry name" value="AGC_KINASE_CTER"/>
    <property type="match status" value="1"/>
</dbReference>
<dbReference type="STRING" id="1081109.A0A168BZ90"/>
<protein>
    <submittedName>
        <fullName evidence="7">Kinase domain containing protein</fullName>
    </submittedName>
</protein>
<dbReference type="AlphaFoldDB" id="A0A168BZ90"/>
<evidence type="ECO:0000256" key="3">
    <source>
        <dbReference type="ARBA" id="ARBA00022741"/>
    </source>
</evidence>
<dbReference type="GO" id="GO:0004674">
    <property type="term" value="F:protein serine/threonine kinase activity"/>
    <property type="evidence" value="ECO:0007669"/>
    <property type="project" value="UniProtKB-KW"/>
</dbReference>
<dbReference type="EMBL" id="AZGY01000008">
    <property type="protein sequence ID" value="KZZ95937.1"/>
    <property type="molecule type" value="Genomic_DNA"/>
</dbReference>
<organism evidence="7 8">
    <name type="scientific">Moelleriella libera RCEF 2490</name>
    <dbReference type="NCBI Taxonomy" id="1081109"/>
    <lineage>
        <taxon>Eukaryota</taxon>
        <taxon>Fungi</taxon>
        <taxon>Dikarya</taxon>
        <taxon>Ascomycota</taxon>
        <taxon>Pezizomycotina</taxon>
        <taxon>Sordariomycetes</taxon>
        <taxon>Hypocreomycetidae</taxon>
        <taxon>Hypocreales</taxon>
        <taxon>Clavicipitaceae</taxon>
        <taxon>Moelleriella</taxon>
    </lineage>
</organism>
<dbReference type="Gene3D" id="3.30.200.20">
    <property type="entry name" value="Phosphorylase Kinase, domain 1"/>
    <property type="match status" value="1"/>
</dbReference>
<keyword evidence="5" id="KW-0067">ATP-binding</keyword>
<dbReference type="Gene3D" id="1.10.510.10">
    <property type="entry name" value="Transferase(Phosphotransferase) domain 1"/>
    <property type="match status" value="1"/>
</dbReference>
<evidence type="ECO:0000256" key="4">
    <source>
        <dbReference type="ARBA" id="ARBA00022777"/>
    </source>
</evidence>
<keyword evidence="2" id="KW-0808">Transferase</keyword>
<accession>A0A168BZ90</accession>
<evidence type="ECO:0000256" key="5">
    <source>
        <dbReference type="ARBA" id="ARBA00022840"/>
    </source>
</evidence>
<dbReference type="GO" id="GO:0005524">
    <property type="term" value="F:ATP binding"/>
    <property type="evidence" value="ECO:0007669"/>
    <property type="project" value="UniProtKB-KW"/>
</dbReference>
<dbReference type="OrthoDB" id="3638488at2759"/>